<comment type="caution">
    <text evidence="1">The sequence shown here is derived from an EMBL/GenBank/DDBJ whole genome shotgun (WGS) entry which is preliminary data.</text>
</comment>
<evidence type="ECO:0000313" key="2">
    <source>
        <dbReference type="Proteomes" id="UP001552299"/>
    </source>
</evidence>
<organism evidence="1 2">
    <name type="scientific">Dendrobium thyrsiflorum</name>
    <name type="common">Pinecone-like raceme dendrobium</name>
    <name type="synonym">Orchid</name>
    <dbReference type="NCBI Taxonomy" id="117978"/>
    <lineage>
        <taxon>Eukaryota</taxon>
        <taxon>Viridiplantae</taxon>
        <taxon>Streptophyta</taxon>
        <taxon>Embryophyta</taxon>
        <taxon>Tracheophyta</taxon>
        <taxon>Spermatophyta</taxon>
        <taxon>Magnoliopsida</taxon>
        <taxon>Liliopsida</taxon>
        <taxon>Asparagales</taxon>
        <taxon>Orchidaceae</taxon>
        <taxon>Epidendroideae</taxon>
        <taxon>Malaxideae</taxon>
        <taxon>Dendrobiinae</taxon>
        <taxon>Dendrobium</taxon>
    </lineage>
</organism>
<dbReference type="PANTHER" id="PTHR34946">
    <property type="entry name" value="OS03G0310200 PROTEIN"/>
    <property type="match status" value="1"/>
</dbReference>
<keyword evidence="2" id="KW-1185">Reference proteome</keyword>
<reference evidence="1 2" key="1">
    <citation type="journal article" date="2024" name="Plant Biotechnol. J.">
        <title>Dendrobium thyrsiflorum genome and its molecular insights into genes involved in important horticultural traits.</title>
        <authorList>
            <person name="Chen B."/>
            <person name="Wang J.Y."/>
            <person name="Zheng P.J."/>
            <person name="Li K.L."/>
            <person name="Liang Y.M."/>
            <person name="Chen X.F."/>
            <person name="Zhang C."/>
            <person name="Zhao X."/>
            <person name="He X."/>
            <person name="Zhang G.Q."/>
            <person name="Liu Z.J."/>
            <person name="Xu Q."/>
        </authorList>
    </citation>
    <scope>NUCLEOTIDE SEQUENCE [LARGE SCALE GENOMIC DNA]</scope>
    <source>
        <strain evidence="1">GZMU011</strain>
    </source>
</reference>
<evidence type="ECO:0000313" key="1">
    <source>
        <dbReference type="EMBL" id="KAL0906759.1"/>
    </source>
</evidence>
<dbReference type="PANTHER" id="PTHR34946:SF2">
    <property type="entry name" value="OS04G0386300 PROTEIN"/>
    <property type="match status" value="1"/>
</dbReference>
<proteinExistence type="predicted"/>
<dbReference type="Proteomes" id="UP001552299">
    <property type="component" value="Unassembled WGS sequence"/>
</dbReference>
<gene>
    <name evidence="1" type="ORF">M5K25_025278</name>
</gene>
<dbReference type="EMBL" id="JANQDX010000018">
    <property type="protein sequence ID" value="KAL0906759.1"/>
    <property type="molecule type" value="Genomic_DNA"/>
</dbReference>
<protein>
    <submittedName>
        <fullName evidence="1">Uncharacterized protein</fullName>
    </submittedName>
</protein>
<dbReference type="AlphaFoldDB" id="A0ABD0U430"/>
<name>A0ABD0U430_DENTH</name>
<sequence>MRSVHYSSMEGSKKRELQLLLPTATFTYEPPGEFKPLVMTMEQSNSTEPTLDLSLSMSVVPPRMTPSNLEAAGSSLRSLQVLKKQVAEQVRLATLERAYAEHMKELTRRELELAEKEFTRARLVWERAREELEKVERMKMVATRRISSTCIEITCQACHQHFLP</sequence>
<accession>A0ABD0U430</accession>